<gene>
    <name evidence="1" type="ORF">E2C01_062237</name>
</gene>
<protein>
    <submittedName>
        <fullName evidence="1">Uncharacterized protein</fullName>
    </submittedName>
</protein>
<evidence type="ECO:0000313" key="1">
    <source>
        <dbReference type="EMBL" id="MPC68047.1"/>
    </source>
</evidence>
<reference evidence="1 2" key="1">
    <citation type="submission" date="2019-05" db="EMBL/GenBank/DDBJ databases">
        <title>Another draft genome of Portunus trituberculatus and its Hox gene families provides insights of decapod evolution.</title>
        <authorList>
            <person name="Jeong J.-H."/>
            <person name="Song I."/>
            <person name="Kim S."/>
            <person name="Choi T."/>
            <person name="Kim D."/>
            <person name="Ryu S."/>
            <person name="Kim W."/>
        </authorList>
    </citation>
    <scope>NUCLEOTIDE SEQUENCE [LARGE SCALE GENOMIC DNA]</scope>
    <source>
        <tissue evidence="1">Muscle</tissue>
    </source>
</reference>
<dbReference type="SUPFAM" id="SSF47353">
    <property type="entry name" value="Retrovirus capsid dimerization domain-like"/>
    <property type="match status" value="1"/>
</dbReference>
<dbReference type="Gene3D" id="1.10.4020.10">
    <property type="entry name" value="DNA breaking-rejoining enzymes"/>
    <property type="match status" value="1"/>
</dbReference>
<evidence type="ECO:0000313" key="2">
    <source>
        <dbReference type="Proteomes" id="UP000324222"/>
    </source>
</evidence>
<dbReference type="InterPro" id="IPR038269">
    <property type="entry name" value="SCAN_sf"/>
</dbReference>
<accession>A0A5B7HFK3</accession>
<dbReference type="AlphaFoldDB" id="A0A5B7HFK3"/>
<sequence length="135" mass="15002">MADLLKVDEDSYVVRLGSPLTGKAANIYISLSSNTISSYPLLKKALLTNFHTTSDGYHTKFHGTKIHGGNSYQQFSAQLMRFFQTWIDSSKAESNYDSLKDFIMLDQFLALLSTDLWGFSEGAVTKDLCGSCPAR</sequence>
<dbReference type="PANTHER" id="PTHR46888:SF1">
    <property type="entry name" value="RIBONUCLEASE H"/>
    <property type="match status" value="1"/>
</dbReference>
<organism evidence="1 2">
    <name type="scientific">Portunus trituberculatus</name>
    <name type="common">Swimming crab</name>
    <name type="synonym">Neptunus trituberculatus</name>
    <dbReference type="NCBI Taxonomy" id="210409"/>
    <lineage>
        <taxon>Eukaryota</taxon>
        <taxon>Metazoa</taxon>
        <taxon>Ecdysozoa</taxon>
        <taxon>Arthropoda</taxon>
        <taxon>Crustacea</taxon>
        <taxon>Multicrustacea</taxon>
        <taxon>Malacostraca</taxon>
        <taxon>Eumalacostraca</taxon>
        <taxon>Eucarida</taxon>
        <taxon>Decapoda</taxon>
        <taxon>Pleocyemata</taxon>
        <taxon>Brachyura</taxon>
        <taxon>Eubrachyura</taxon>
        <taxon>Portunoidea</taxon>
        <taxon>Portunidae</taxon>
        <taxon>Portuninae</taxon>
        <taxon>Portunus</taxon>
    </lineage>
</organism>
<dbReference type="EMBL" id="VSRR010027178">
    <property type="protein sequence ID" value="MPC68047.1"/>
    <property type="molecule type" value="Genomic_DNA"/>
</dbReference>
<dbReference type="PANTHER" id="PTHR46888">
    <property type="entry name" value="ZINC KNUCKLE DOMAINCONTAINING PROTEIN-RELATED"/>
    <property type="match status" value="1"/>
</dbReference>
<keyword evidence="2" id="KW-1185">Reference proteome</keyword>
<dbReference type="OrthoDB" id="6380096at2759"/>
<comment type="caution">
    <text evidence="1">The sequence shown here is derived from an EMBL/GenBank/DDBJ whole genome shotgun (WGS) entry which is preliminary data.</text>
</comment>
<dbReference type="Proteomes" id="UP000324222">
    <property type="component" value="Unassembled WGS sequence"/>
</dbReference>
<proteinExistence type="predicted"/>
<name>A0A5B7HFK3_PORTR</name>